<gene>
    <name evidence="3" type="primary">yjhH</name>
    <name evidence="3" type="ORF">LMG27952_03703</name>
</gene>
<dbReference type="PANTHER" id="PTHR12128:SF66">
    <property type="entry name" value="4-HYDROXY-2-OXOGLUTARATE ALDOLASE, MITOCHONDRIAL"/>
    <property type="match status" value="1"/>
</dbReference>
<dbReference type="Gene3D" id="3.20.20.70">
    <property type="entry name" value="Aldolase class I"/>
    <property type="match status" value="1"/>
</dbReference>
<name>A0ABN7HW23_9BURK</name>
<evidence type="ECO:0000313" key="3">
    <source>
        <dbReference type="EMBL" id="CAD6541114.1"/>
    </source>
</evidence>
<evidence type="ECO:0000313" key="4">
    <source>
        <dbReference type="Proteomes" id="UP000656319"/>
    </source>
</evidence>
<sequence length="307" mass="32988">MTAPAKAAGAIAGIYPILYAFFDRHNRLDRAAMRRQVEAAVRGGAPGIAVLGLATEVNKLSRAEREQVIDWAQEDSGGVLPLAVTVSGPTIAAQREFAQHAIERGAAWLILQPPARAPGEPAQPESFYFDFFAGVMAGLDVTVGIQNAPEYLGVGLSPGGLRTLAAQCPNFRVLKGEGPAVMIAETIAQIGDRMPVLNGRGGMELLDNLRAGCAGMIVAPDCFDWQQQIYAAFCSGDIERAQALYQQVLPAVVFVMQSLDTLICYGKRIAAWRMGIDVEYERDVKLAASRFGLEAARRFARQLGPLA</sequence>
<dbReference type="SMART" id="SM01130">
    <property type="entry name" value="DHDPS"/>
    <property type="match status" value="1"/>
</dbReference>
<comment type="similarity">
    <text evidence="1">Belongs to the DapA family.</text>
</comment>
<dbReference type="Proteomes" id="UP000656319">
    <property type="component" value="Unassembled WGS sequence"/>
</dbReference>
<dbReference type="SUPFAM" id="SSF51569">
    <property type="entry name" value="Aldolase"/>
    <property type="match status" value="1"/>
</dbReference>
<accession>A0ABN7HW23</accession>
<keyword evidence="4" id="KW-1185">Reference proteome</keyword>
<comment type="caution">
    <text evidence="3">The sequence shown here is derived from an EMBL/GenBank/DDBJ whole genome shotgun (WGS) entry which is preliminary data.</text>
</comment>
<dbReference type="EC" id="4.1.2.28" evidence="3"/>
<keyword evidence="2 3" id="KW-0456">Lyase</keyword>
<evidence type="ECO:0000256" key="2">
    <source>
        <dbReference type="ARBA" id="ARBA00023239"/>
    </source>
</evidence>
<dbReference type="InterPro" id="IPR013785">
    <property type="entry name" value="Aldolase_TIM"/>
</dbReference>
<evidence type="ECO:0000256" key="1">
    <source>
        <dbReference type="ARBA" id="ARBA00007592"/>
    </source>
</evidence>
<dbReference type="PANTHER" id="PTHR12128">
    <property type="entry name" value="DIHYDRODIPICOLINATE SYNTHASE"/>
    <property type="match status" value="1"/>
</dbReference>
<dbReference type="GO" id="GO:0047440">
    <property type="term" value="F:2-dehydro-3-deoxy-D-pentonate aldolase activity"/>
    <property type="evidence" value="ECO:0007669"/>
    <property type="project" value="UniProtKB-EC"/>
</dbReference>
<proteinExistence type="inferred from homology"/>
<dbReference type="CDD" id="cd00408">
    <property type="entry name" value="DHDPS-like"/>
    <property type="match status" value="1"/>
</dbReference>
<dbReference type="InterPro" id="IPR002220">
    <property type="entry name" value="DapA-like"/>
</dbReference>
<dbReference type="Pfam" id="PF00701">
    <property type="entry name" value="DHDPS"/>
    <property type="match status" value="1"/>
</dbReference>
<dbReference type="EMBL" id="CAJHCQ010000009">
    <property type="protein sequence ID" value="CAD6541114.1"/>
    <property type="molecule type" value="Genomic_DNA"/>
</dbReference>
<reference evidence="3 4" key="1">
    <citation type="submission" date="2020-10" db="EMBL/GenBank/DDBJ databases">
        <authorList>
            <person name="Peeters C."/>
        </authorList>
    </citation>
    <scope>NUCLEOTIDE SEQUENCE [LARGE SCALE GENOMIC DNA]</scope>
    <source>
        <strain evidence="3 4">LMG 27952</strain>
    </source>
</reference>
<dbReference type="RefSeq" id="WP_236596919.1">
    <property type="nucleotide sequence ID" value="NZ_CAJHCQ010000009.1"/>
</dbReference>
<protein>
    <submittedName>
        <fullName evidence="3">2-dehydro-3-deoxy-D-pentonate aldolase YjhH</fullName>
        <ecNumber evidence="3">4.1.2.28</ecNumber>
    </submittedName>
</protein>
<organism evidence="3 4">
    <name type="scientific">Paraburkholderia hiiakae</name>
    <dbReference type="NCBI Taxonomy" id="1081782"/>
    <lineage>
        <taxon>Bacteria</taxon>
        <taxon>Pseudomonadati</taxon>
        <taxon>Pseudomonadota</taxon>
        <taxon>Betaproteobacteria</taxon>
        <taxon>Burkholderiales</taxon>
        <taxon>Burkholderiaceae</taxon>
        <taxon>Paraburkholderia</taxon>
    </lineage>
</organism>